<feature type="coiled-coil region" evidence="1">
    <location>
        <begin position="496"/>
        <end position="523"/>
    </location>
</feature>
<evidence type="ECO:0000313" key="4">
    <source>
        <dbReference type="Proteomes" id="UP000254101"/>
    </source>
</evidence>
<reference evidence="3 4" key="1">
    <citation type="submission" date="2018-07" db="EMBL/GenBank/DDBJ databases">
        <title>Erythrobacter nanhaiensis sp. nov., a novel member of the genus Erythrobacter isolated from the South China Sea.</title>
        <authorList>
            <person name="Chen X."/>
            <person name="Liu J."/>
        </authorList>
    </citation>
    <scope>NUCLEOTIDE SEQUENCE [LARGE SCALE GENOMIC DNA]</scope>
    <source>
        <strain evidence="3 4">S-5</strain>
    </source>
</reference>
<gene>
    <name evidence="3" type="ORF">DL238_09745</name>
</gene>
<sequence length="555" mass="61760">MPTAKAIAIHVLVQLPKNLIDGENPDTLLKYARGFVETVFGSHAIFADRVDRDEKGRTNVDLFVTPKYLKRTKHTEKLAVSMTRDLKAVADKYGRKQHKWDTGRALQDALYDYLKNTVGLEGVKRGEPKKFAGSDWETAEQLRMEELAEKERQIEAELRRARAAAAKAEHDGILLEQSRAEAERIVLEADERARIAMQEQERTNHEVEDIKAALKRQEDELAKRTAEVAENGRKALVDAEASRQNRIATEAALAEATAHREARQADRETDAQKRALHQKQLALVARASDDANGLDLRIASNTFTMSSSKMTEDEKVTQATKWPDYIIAIARTIATTLQKLRDMAASLAQRELVMAKRDAALDKREAELKHNQATYAADRAEHEKRLVQFNVRTSRLTEAEKAAEKAAAKVAAEAQKKLQDAEFDAFVTKAEREEQNKWFTAMQALEALSEEVSVSPNGRISVTPNAERALPAAVADLLKKEPPEWATWLVGQRHDLAAAKRKADESTQAADAAAQELAAMIEQAGPLLTPAKKPIVSEAQQVLARHGFPPPDFGV</sequence>
<keyword evidence="1" id="KW-0175">Coiled coil</keyword>
<feature type="region of interest" description="Disordered" evidence="2">
    <location>
        <begin position="254"/>
        <end position="274"/>
    </location>
</feature>
<protein>
    <submittedName>
        <fullName evidence="3">Uncharacterized protein</fullName>
    </submittedName>
</protein>
<name>A0A395LM73_9SPHN</name>
<keyword evidence="4" id="KW-1185">Reference proteome</keyword>
<dbReference type="EMBL" id="QRBB01000001">
    <property type="protein sequence ID" value="RDS77855.1"/>
    <property type="molecule type" value="Genomic_DNA"/>
</dbReference>
<feature type="coiled-coil region" evidence="1">
    <location>
        <begin position="363"/>
        <end position="416"/>
    </location>
</feature>
<evidence type="ECO:0000313" key="3">
    <source>
        <dbReference type="EMBL" id="RDS77855.1"/>
    </source>
</evidence>
<comment type="caution">
    <text evidence="3">The sequence shown here is derived from an EMBL/GenBank/DDBJ whole genome shotgun (WGS) entry which is preliminary data.</text>
</comment>
<evidence type="ECO:0000256" key="1">
    <source>
        <dbReference type="SAM" id="Coils"/>
    </source>
</evidence>
<feature type="compositionally biased region" description="Basic and acidic residues" evidence="2">
    <location>
        <begin position="257"/>
        <end position="273"/>
    </location>
</feature>
<feature type="coiled-coil region" evidence="1">
    <location>
        <begin position="197"/>
        <end position="227"/>
    </location>
</feature>
<feature type="coiled-coil region" evidence="1">
    <location>
        <begin position="144"/>
        <end position="171"/>
    </location>
</feature>
<dbReference type="Proteomes" id="UP000254101">
    <property type="component" value="Unassembled WGS sequence"/>
</dbReference>
<accession>A0A395LM73</accession>
<dbReference type="AlphaFoldDB" id="A0A395LM73"/>
<proteinExistence type="predicted"/>
<organism evidence="3 4">
    <name type="scientific">Alteriqipengyuania lutimaris</name>
    <dbReference type="NCBI Taxonomy" id="1538146"/>
    <lineage>
        <taxon>Bacteria</taxon>
        <taxon>Pseudomonadati</taxon>
        <taxon>Pseudomonadota</taxon>
        <taxon>Alphaproteobacteria</taxon>
        <taxon>Sphingomonadales</taxon>
        <taxon>Erythrobacteraceae</taxon>
        <taxon>Alteriqipengyuania</taxon>
    </lineage>
</organism>
<evidence type="ECO:0000256" key="2">
    <source>
        <dbReference type="SAM" id="MobiDB-lite"/>
    </source>
</evidence>